<evidence type="ECO:0000256" key="2">
    <source>
        <dbReference type="ARBA" id="ARBA00023002"/>
    </source>
</evidence>
<comment type="caution">
    <text evidence="3">The sequence shown here is derived from an EMBL/GenBank/DDBJ whole genome shotgun (WGS) entry which is preliminary data.</text>
</comment>
<evidence type="ECO:0000313" key="4">
    <source>
        <dbReference type="Proteomes" id="UP000553963"/>
    </source>
</evidence>
<sequence>MSGALAGKFAGKSIFITGAATGIGCASAEYLAGEGASVFGFGMDGAEGRALESQLSAAGHRFVFREGDVTEDAAVRAAVAAAVAAFGRLDAVVNCAGIYATGKRLEDLSDAEWDKTIAVNLTAVFRTCRAALPHIRASGGGSVVNLASVHALATVPGVPAYAATKAAVLGLSRQMALDYAVDRIRVNAVIVGSVATRMTLGGADGPEARAKVEAAGLYFDECRVPRVADPAELAKAIGFLISDDASFVTGSGFVVDGGLTALLL</sequence>
<dbReference type="FunFam" id="3.40.50.720:FF:000084">
    <property type="entry name" value="Short-chain dehydrogenase reductase"/>
    <property type="match status" value="1"/>
</dbReference>
<protein>
    <submittedName>
        <fullName evidence="3">NAD(P)-dependent dehydrogenase (Short-subunit alcohol dehydrogenase family)</fullName>
    </submittedName>
</protein>
<dbReference type="PANTHER" id="PTHR24321:SF8">
    <property type="entry name" value="ESTRADIOL 17-BETA-DEHYDROGENASE 8-RELATED"/>
    <property type="match status" value="1"/>
</dbReference>
<dbReference type="PROSITE" id="PS00061">
    <property type="entry name" value="ADH_SHORT"/>
    <property type="match status" value="1"/>
</dbReference>
<dbReference type="Gene3D" id="3.40.50.720">
    <property type="entry name" value="NAD(P)-binding Rossmann-like Domain"/>
    <property type="match status" value="1"/>
</dbReference>
<dbReference type="InterPro" id="IPR020904">
    <property type="entry name" value="Sc_DH/Rdtase_CS"/>
</dbReference>
<dbReference type="EMBL" id="JACIDS010000003">
    <property type="protein sequence ID" value="MBB3931653.1"/>
    <property type="molecule type" value="Genomic_DNA"/>
</dbReference>
<comment type="similarity">
    <text evidence="1">Belongs to the short-chain dehydrogenases/reductases (SDR) family.</text>
</comment>
<dbReference type="InterPro" id="IPR002347">
    <property type="entry name" value="SDR_fam"/>
</dbReference>
<organism evidence="3 4">
    <name type="scientific">Kaistia hirudinis</name>
    <dbReference type="NCBI Taxonomy" id="1293440"/>
    <lineage>
        <taxon>Bacteria</taxon>
        <taxon>Pseudomonadati</taxon>
        <taxon>Pseudomonadota</taxon>
        <taxon>Alphaproteobacteria</taxon>
        <taxon>Hyphomicrobiales</taxon>
        <taxon>Kaistiaceae</taxon>
        <taxon>Kaistia</taxon>
    </lineage>
</organism>
<reference evidence="3 4" key="1">
    <citation type="submission" date="2020-08" db="EMBL/GenBank/DDBJ databases">
        <title>Genomic Encyclopedia of Type Strains, Phase IV (KMG-IV): sequencing the most valuable type-strain genomes for metagenomic binning, comparative biology and taxonomic classification.</title>
        <authorList>
            <person name="Goeker M."/>
        </authorList>
    </citation>
    <scope>NUCLEOTIDE SEQUENCE [LARGE SCALE GENOMIC DNA]</scope>
    <source>
        <strain evidence="3 4">DSM 25966</strain>
    </source>
</reference>
<dbReference type="PRINTS" id="PR00081">
    <property type="entry name" value="GDHRDH"/>
</dbReference>
<name>A0A840AQV8_9HYPH</name>
<dbReference type="CDD" id="cd05233">
    <property type="entry name" value="SDR_c"/>
    <property type="match status" value="1"/>
</dbReference>
<dbReference type="PRINTS" id="PR00080">
    <property type="entry name" value="SDRFAMILY"/>
</dbReference>
<dbReference type="Pfam" id="PF13561">
    <property type="entry name" value="adh_short_C2"/>
    <property type="match status" value="1"/>
</dbReference>
<proteinExistence type="inferred from homology"/>
<keyword evidence="4" id="KW-1185">Reference proteome</keyword>
<dbReference type="AlphaFoldDB" id="A0A840AQV8"/>
<accession>A0A840AQV8</accession>
<dbReference type="InterPro" id="IPR036291">
    <property type="entry name" value="NAD(P)-bd_dom_sf"/>
</dbReference>
<evidence type="ECO:0000313" key="3">
    <source>
        <dbReference type="EMBL" id="MBB3931653.1"/>
    </source>
</evidence>
<dbReference type="RefSeq" id="WP_183399271.1">
    <property type="nucleotide sequence ID" value="NZ_JACIDS010000003.1"/>
</dbReference>
<dbReference type="GO" id="GO:0016491">
    <property type="term" value="F:oxidoreductase activity"/>
    <property type="evidence" value="ECO:0007669"/>
    <property type="project" value="UniProtKB-KW"/>
</dbReference>
<evidence type="ECO:0000256" key="1">
    <source>
        <dbReference type="ARBA" id="ARBA00006484"/>
    </source>
</evidence>
<gene>
    <name evidence="3" type="ORF">GGR25_002703</name>
</gene>
<dbReference type="PANTHER" id="PTHR24321">
    <property type="entry name" value="DEHYDROGENASES, SHORT CHAIN"/>
    <property type="match status" value="1"/>
</dbReference>
<keyword evidence="2" id="KW-0560">Oxidoreductase</keyword>
<dbReference type="Proteomes" id="UP000553963">
    <property type="component" value="Unassembled WGS sequence"/>
</dbReference>
<dbReference type="SUPFAM" id="SSF51735">
    <property type="entry name" value="NAD(P)-binding Rossmann-fold domains"/>
    <property type="match status" value="1"/>
</dbReference>